<dbReference type="RefSeq" id="WP_183911650.1">
    <property type="nucleotide sequence ID" value="NZ_JACHXZ010000006.1"/>
</dbReference>
<dbReference type="Proteomes" id="UP000559987">
    <property type="component" value="Unassembled WGS sequence"/>
</dbReference>
<evidence type="ECO:0000313" key="3">
    <source>
        <dbReference type="Proteomes" id="UP000559987"/>
    </source>
</evidence>
<name>A0A839UUN0_9GAMM</name>
<proteinExistence type="predicted"/>
<sequence length="143" mass="16195">MAKFKDLYSKVKNTAAYKTSGILMEVAYMIQAAMDHKGMAKTELANELGCSRAYLTKALRGDNNFSISSLSKMAKALDCELHVAMIPRVVYTEVIKSAEKFYAQMQEERINSLRHEVKKKVKQKEKVVSIQEWLNNESINLAA</sequence>
<dbReference type="SMART" id="SM00530">
    <property type="entry name" value="HTH_XRE"/>
    <property type="match status" value="1"/>
</dbReference>
<dbReference type="PROSITE" id="PS50943">
    <property type="entry name" value="HTH_CROC1"/>
    <property type="match status" value="1"/>
</dbReference>
<dbReference type="GO" id="GO:0003677">
    <property type="term" value="F:DNA binding"/>
    <property type="evidence" value="ECO:0007669"/>
    <property type="project" value="InterPro"/>
</dbReference>
<protein>
    <submittedName>
        <fullName evidence="2">Transcriptional regulator with XRE-family HTH domain</fullName>
    </submittedName>
</protein>
<reference evidence="2 3" key="1">
    <citation type="submission" date="2020-08" db="EMBL/GenBank/DDBJ databases">
        <title>Genomic Encyclopedia of Type Strains, Phase III (KMG-III): the genomes of soil and plant-associated and newly described type strains.</title>
        <authorList>
            <person name="Whitman W."/>
        </authorList>
    </citation>
    <scope>NUCLEOTIDE SEQUENCE [LARGE SCALE GENOMIC DNA]</scope>
    <source>
        <strain evidence="2 3">CECT 8571</strain>
    </source>
</reference>
<evidence type="ECO:0000259" key="1">
    <source>
        <dbReference type="PROSITE" id="PS50943"/>
    </source>
</evidence>
<gene>
    <name evidence="2" type="ORF">FHS30_003367</name>
</gene>
<dbReference type="Pfam" id="PF01381">
    <property type="entry name" value="HTH_3"/>
    <property type="match status" value="1"/>
</dbReference>
<organism evidence="2 3">
    <name type="scientific">Simiduia aestuariiviva</name>
    <dbReference type="NCBI Taxonomy" id="1510459"/>
    <lineage>
        <taxon>Bacteria</taxon>
        <taxon>Pseudomonadati</taxon>
        <taxon>Pseudomonadota</taxon>
        <taxon>Gammaproteobacteria</taxon>
        <taxon>Cellvibrionales</taxon>
        <taxon>Cellvibrionaceae</taxon>
        <taxon>Simiduia</taxon>
    </lineage>
</organism>
<comment type="caution">
    <text evidence="2">The sequence shown here is derived from an EMBL/GenBank/DDBJ whole genome shotgun (WGS) entry which is preliminary data.</text>
</comment>
<evidence type="ECO:0000313" key="2">
    <source>
        <dbReference type="EMBL" id="MBB3170150.1"/>
    </source>
</evidence>
<dbReference type="InterPro" id="IPR010982">
    <property type="entry name" value="Lambda_DNA-bd_dom_sf"/>
</dbReference>
<dbReference type="CDD" id="cd00093">
    <property type="entry name" value="HTH_XRE"/>
    <property type="match status" value="1"/>
</dbReference>
<keyword evidence="3" id="KW-1185">Reference proteome</keyword>
<dbReference type="SUPFAM" id="SSF47413">
    <property type="entry name" value="lambda repressor-like DNA-binding domains"/>
    <property type="match status" value="1"/>
</dbReference>
<dbReference type="AlphaFoldDB" id="A0A839UUN0"/>
<dbReference type="Gene3D" id="1.10.260.40">
    <property type="entry name" value="lambda repressor-like DNA-binding domains"/>
    <property type="match status" value="1"/>
</dbReference>
<dbReference type="InterPro" id="IPR001387">
    <property type="entry name" value="Cro/C1-type_HTH"/>
</dbReference>
<dbReference type="EMBL" id="JACHXZ010000006">
    <property type="protein sequence ID" value="MBB3170150.1"/>
    <property type="molecule type" value="Genomic_DNA"/>
</dbReference>
<accession>A0A839UUN0</accession>
<feature type="domain" description="HTH cro/C1-type" evidence="1">
    <location>
        <begin position="30"/>
        <end position="84"/>
    </location>
</feature>